<organism evidence="1 2">
    <name type="scientific">Trifolium medium</name>
    <dbReference type="NCBI Taxonomy" id="97028"/>
    <lineage>
        <taxon>Eukaryota</taxon>
        <taxon>Viridiplantae</taxon>
        <taxon>Streptophyta</taxon>
        <taxon>Embryophyta</taxon>
        <taxon>Tracheophyta</taxon>
        <taxon>Spermatophyta</taxon>
        <taxon>Magnoliopsida</taxon>
        <taxon>eudicotyledons</taxon>
        <taxon>Gunneridae</taxon>
        <taxon>Pentapetalae</taxon>
        <taxon>rosids</taxon>
        <taxon>fabids</taxon>
        <taxon>Fabales</taxon>
        <taxon>Fabaceae</taxon>
        <taxon>Papilionoideae</taxon>
        <taxon>50 kb inversion clade</taxon>
        <taxon>NPAAA clade</taxon>
        <taxon>Hologalegina</taxon>
        <taxon>IRL clade</taxon>
        <taxon>Trifolieae</taxon>
        <taxon>Trifolium</taxon>
    </lineage>
</organism>
<protein>
    <submittedName>
        <fullName evidence="1">Uncharacterized protein</fullName>
    </submittedName>
</protein>
<comment type="caution">
    <text evidence="1">The sequence shown here is derived from an EMBL/GenBank/DDBJ whole genome shotgun (WGS) entry which is preliminary data.</text>
</comment>
<evidence type="ECO:0000313" key="1">
    <source>
        <dbReference type="EMBL" id="MCI69493.1"/>
    </source>
</evidence>
<dbReference type="EMBL" id="LXQA010757148">
    <property type="protein sequence ID" value="MCI69493.1"/>
    <property type="molecule type" value="Genomic_DNA"/>
</dbReference>
<dbReference type="Proteomes" id="UP000265520">
    <property type="component" value="Unassembled WGS sequence"/>
</dbReference>
<feature type="non-terminal residue" evidence="1">
    <location>
        <position position="1"/>
    </location>
</feature>
<name>A0A392U7N1_9FABA</name>
<accession>A0A392U7N1</accession>
<evidence type="ECO:0000313" key="2">
    <source>
        <dbReference type="Proteomes" id="UP000265520"/>
    </source>
</evidence>
<proteinExistence type="predicted"/>
<sequence>CENLVFISAHNCDFATV</sequence>
<reference evidence="1 2" key="1">
    <citation type="journal article" date="2018" name="Front. Plant Sci.">
        <title>Red Clover (Trifolium pratense) and Zigzag Clover (T. medium) - A Picture of Genomic Similarities and Differences.</title>
        <authorList>
            <person name="Dluhosova J."/>
            <person name="Istvanek J."/>
            <person name="Nedelnik J."/>
            <person name="Repkova J."/>
        </authorList>
    </citation>
    <scope>NUCLEOTIDE SEQUENCE [LARGE SCALE GENOMIC DNA]</scope>
    <source>
        <strain evidence="2">cv. 10/8</strain>
        <tissue evidence="1">Leaf</tissue>
    </source>
</reference>
<dbReference type="AlphaFoldDB" id="A0A392U7N1"/>
<keyword evidence="2" id="KW-1185">Reference proteome</keyword>